<evidence type="ECO:0000313" key="3">
    <source>
        <dbReference type="EMBL" id="MBD5778585.1"/>
    </source>
</evidence>
<protein>
    <submittedName>
        <fullName evidence="3">Lamin tail domain-containing protein</fullName>
    </submittedName>
</protein>
<dbReference type="Proteomes" id="UP000622317">
    <property type="component" value="Unassembled WGS sequence"/>
</dbReference>
<dbReference type="SUPFAM" id="SSF141072">
    <property type="entry name" value="CalX-like"/>
    <property type="match status" value="1"/>
</dbReference>
<dbReference type="RefSeq" id="WP_191615720.1">
    <property type="nucleotide sequence ID" value="NZ_JACYFG010000006.1"/>
</dbReference>
<accession>A0A927F5W8</accession>
<sequence>MKNRIQSSYFRRCFMGAAILAAASAACGATVSALQESFETDGAGTRYLVENGADDGEADFFARRQEFSNGTVAAGGTIDGDWLFGARDIDNATNFTSSTEDLLAQEGRLTWSGIDISGLGNLQLTMAVAEGGEGFEPNNTLLIEVRVDSGEWINIGGFRSRGTNAPARYFVGGASTLTGVDSPRLVPEFVDFDWPINMSGSSLDLRVTFNSNASAEDYYLDNVRVTGDDAVSFFGLNLEQEVFQEPADAALGTSLVIDLSTPAPVGGLDVALGLTDIALNTVNLPATLQVPAGQTRLEVPFEIRQDGQFTGVKVIEIDFEAEGYSTERLRFRVENSTPQPRVVMMELLNVNPGVTELDLIGDSNGDGIRNGSADDFVEIVNFEDFPVDISGWTISDDLGIRHEFEEGSVIGAGRAIVVFGGGNPTGVFGGATIQKSSSGLLAFNSNRPEIASLVARLGGLVETVDLLIDGDIYPVEPNGGSIHRSQGVAGADFTIHSQINGSGGSLYSPGTLPNGQPYFTPENVLSLSLSKSSIREDESGAATIATVGLESPAPAGGLEVTIESNGYTLDSEGAIEPDEITLESTTVTIPEGQTQVTFPISGYDDELLDGTRDVRIVVRSGPDILPALAILKVEDIEPNPYNIVISEVMPMILGTGADINRNGVLEEAVGDKFIEFVNLSGFVTDMSGWQIRVSETGGASAPEIVHTFPADTHLNDQGALVVFGRVTEETLAARETAFGNAVIQGALNPDGSNRANGLSIQRNQDTTIELLNAEGFQVAVAVYESDIANQAMAITRAPELSGELTLHLEATQGEFIVYSPGLTFLGEAYAGNGDAELPTEAVTEAAKASEAQAQSTPSEVGAPLPTRLVYAAAEGYVSESIASSLVLGFELLGEQGVTTLLRASSERDAKIDLYRQTEYGTYESVGSNDNWDLDSAQAIEAFGAEVNAESGLDAALIVTLEPGVYTAVVASQSGAGQVVGEVYLSASADQLAALANVSSLTRIGPNGETAKLGFVAADGNRSRSLVRAIGPGLAAWRVNPVAADPQLVVYDESDKEIARNDDWQSGDAAAYSAMVGSGALSAGSLDAALFVDAAEGAFTAEAEGDAGGSVLLELFDLNQFLESDPESAN</sequence>
<feature type="domain" description="LTD" evidence="2">
    <location>
        <begin position="637"/>
        <end position="796"/>
    </location>
</feature>
<dbReference type="InterPro" id="IPR001322">
    <property type="entry name" value="Lamin_tail_dom"/>
</dbReference>
<evidence type="ECO:0000313" key="4">
    <source>
        <dbReference type="Proteomes" id="UP000622317"/>
    </source>
</evidence>
<name>A0A927F5W8_9BACT</name>
<dbReference type="EMBL" id="JACYFG010000006">
    <property type="protein sequence ID" value="MBD5778585.1"/>
    <property type="molecule type" value="Genomic_DNA"/>
</dbReference>
<dbReference type="PROSITE" id="PS51257">
    <property type="entry name" value="PROKAR_LIPOPROTEIN"/>
    <property type="match status" value="1"/>
</dbReference>
<feature type="signal peptide" evidence="1">
    <location>
        <begin position="1"/>
        <end position="28"/>
    </location>
</feature>
<evidence type="ECO:0000256" key="1">
    <source>
        <dbReference type="SAM" id="SignalP"/>
    </source>
</evidence>
<keyword evidence="4" id="KW-1185">Reference proteome</keyword>
<evidence type="ECO:0000259" key="2">
    <source>
        <dbReference type="PROSITE" id="PS51841"/>
    </source>
</evidence>
<gene>
    <name evidence="3" type="ORF">IEN85_03720</name>
</gene>
<reference evidence="3" key="1">
    <citation type="submission" date="2020-09" db="EMBL/GenBank/DDBJ databases">
        <title>Pelagicoccus enzymogenes sp. nov. with an EPS production, isolated from marine sediment.</title>
        <authorList>
            <person name="Feng X."/>
        </authorList>
    </citation>
    <scope>NUCLEOTIDE SEQUENCE</scope>
    <source>
        <strain evidence="3">NFK12</strain>
    </source>
</reference>
<dbReference type="SUPFAM" id="SSF74853">
    <property type="entry name" value="Lamin A/C globular tail domain"/>
    <property type="match status" value="2"/>
</dbReference>
<dbReference type="Gene3D" id="2.60.40.2030">
    <property type="match status" value="1"/>
</dbReference>
<comment type="caution">
    <text evidence="3">The sequence shown here is derived from an EMBL/GenBank/DDBJ whole genome shotgun (WGS) entry which is preliminary data.</text>
</comment>
<organism evidence="3 4">
    <name type="scientific">Pelagicoccus enzymogenes</name>
    <dbReference type="NCBI Taxonomy" id="2773457"/>
    <lineage>
        <taxon>Bacteria</taxon>
        <taxon>Pseudomonadati</taxon>
        <taxon>Verrucomicrobiota</taxon>
        <taxon>Opitutia</taxon>
        <taxon>Puniceicoccales</taxon>
        <taxon>Pelagicoccaceae</taxon>
        <taxon>Pelagicoccus</taxon>
    </lineage>
</organism>
<proteinExistence type="predicted"/>
<dbReference type="Gene3D" id="2.60.40.1260">
    <property type="entry name" value="Lamin Tail domain"/>
    <property type="match status" value="2"/>
</dbReference>
<dbReference type="PROSITE" id="PS51841">
    <property type="entry name" value="LTD"/>
    <property type="match status" value="1"/>
</dbReference>
<feature type="chain" id="PRO_5037807082" evidence="1">
    <location>
        <begin position="29"/>
        <end position="1129"/>
    </location>
</feature>
<dbReference type="InterPro" id="IPR036415">
    <property type="entry name" value="Lamin_tail_dom_sf"/>
</dbReference>
<dbReference type="Pfam" id="PF00932">
    <property type="entry name" value="LTD"/>
    <property type="match status" value="2"/>
</dbReference>
<keyword evidence="1" id="KW-0732">Signal</keyword>
<dbReference type="InterPro" id="IPR038081">
    <property type="entry name" value="CalX-like_sf"/>
</dbReference>
<dbReference type="AlphaFoldDB" id="A0A927F5W8"/>